<name>A0A9Q9UWG8_MOOP1</name>
<dbReference type="AlphaFoldDB" id="A0A9Q9UWG8"/>
<organism evidence="1">
    <name type="scientific">Moorena producens (strain JHB)</name>
    <dbReference type="NCBI Taxonomy" id="1454205"/>
    <lineage>
        <taxon>Bacteria</taxon>
        <taxon>Bacillati</taxon>
        <taxon>Cyanobacteriota</taxon>
        <taxon>Cyanophyceae</taxon>
        <taxon>Coleofasciculales</taxon>
        <taxon>Coleofasciculaceae</taxon>
        <taxon>Moorena</taxon>
    </lineage>
</organism>
<reference evidence="1" key="1">
    <citation type="journal article" date="2017" name="Proc. Natl. Acad. Sci. U.S.A.">
        <title>Comparative genomics uncovers the prolific and distinctive metabolic potential of the cyanobacterial genus Moorea.</title>
        <authorList>
            <person name="Leao T."/>
            <person name="Castelao G."/>
            <person name="Korobeynikov A."/>
            <person name="Monroe E.A."/>
            <person name="Podell S."/>
            <person name="Glukhov E."/>
            <person name="Allen E.E."/>
            <person name="Gerwick W.H."/>
            <person name="Gerwick L."/>
        </authorList>
    </citation>
    <scope>NUCLEOTIDE SEQUENCE</scope>
    <source>
        <strain evidence="1">JHB</strain>
    </source>
</reference>
<evidence type="ECO:0000313" key="1">
    <source>
        <dbReference type="EMBL" id="WAN69859.1"/>
    </source>
</evidence>
<proteinExistence type="predicted"/>
<protein>
    <submittedName>
        <fullName evidence="1">Uncharacterized protein</fullName>
    </submittedName>
</protein>
<dbReference type="EMBL" id="CP017708">
    <property type="protein sequence ID" value="WAN69859.1"/>
    <property type="molecule type" value="Genomic_DNA"/>
</dbReference>
<dbReference type="Proteomes" id="UP000176944">
    <property type="component" value="Chromosome"/>
</dbReference>
<accession>A0A9Q9UWG8</accession>
<reference evidence="1" key="2">
    <citation type="submission" date="2022-10" db="EMBL/GenBank/DDBJ databases">
        <authorList>
            <person name="Ngo T.-E."/>
        </authorList>
    </citation>
    <scope>NUCLEOTIDE SEQUENCE</scope>
    <source>
        <strain evidence="1">JHB</strain>
    </source>
</reference>
<sequence length="77" mass="8657">MANGHRRSLYPQLIRFHHPHHPGAISPCDLDQPSTHPKNTIATLIIAIAFYQVRSQFNTSAPTDARNNLFKLLDIVA</sequence>
<gene>
    <name evidence="1" type="ORF">BJP36_37840</name>
</gene>